<evidence type="ECO:0000313" key="9">
    <source>
        <dbReference type="Proteomes" id="UP000749559"/>
    </source>
</evidence>
<accession>A0A8J1TKF6</accession>
<evidence type="ECO:0000256" key="3">
    <source>
        <dbReference type="ARBA" id="ARBA00022980"/>
    </source>
</evidence>
<keyword evidence="9" id="KW-1185">Reference proteome</keyword>
<dbReference type="InterPro" id="IPR036967">
    <property type="entry name" value="Ribosomal_uS11_sf"/>
</dbReference>
<comment type="subcellular location">
    <subcellularLocation>
        <location evidence="1">Mitochondrion</location>
    </subcellularLocation>
</comment>
<keyword evidence="5" id="KW-0687">Ribonucleoprotein</keyword>
<evidence type="ECO:0000256" key="1">
    <source>
        <dbReference type="ARBA" id="ARBA00004173"/>
    </source>
</evidence>
<dbReference type="Pfam" id="PF00861">
    <property type="entry name" value="Ribosomal_L18p"/>
    <property type="match status" value="1"/>
</dbReference>
<dbReference type="GO" id="GO:0003735">
    <property type="term" value="F:structural constituent of ribosome"/>
    <property type="evidence" value="ECO:0007669"/>
    <property type="project" value="InterPro"/>
</dbReference>
<dbReference type="GO" id="GO:0008097">
    <property type="term" value="F:5S rRNA binding"/>
    <property type="evidence" value="ECO:0007669"/>
    <property type="project" value="TreeGrafter"/>
</dbReference>
<dbReference type="InterPro" id="IPR005484">
    <property type="entry name" value="Ribosomal_uL18_bac/plant/anim"/>
</dbReference>
<evidence type="ECO:0000256" key="4">
    <source>
        <dbReference type="ARBA" id="ARBA00023128"/>
    </source>
</evidence>
<comment type="caution">
    <text evidence="8">The sequence shown here is derived from an EMBL/GenBank/DDBJ whole genome shotgun (WGS) entry which is preliminary data.</text>
</comment>
<proteinExistence type="inferred from homology"/>
<dbReference type="FunFam" id="3.30.420.80:FF:000005">
    <property type="entry name" value="39S ribosomal protein L18, mitochondrial"/>
    <property type="match status" value="1"/>
</dbReference>
<dbReference type="PANTHER" id="PTHR12899">
    <property type="entry name" value="39S RIBOSOMAL PROTEIN L18, MITOCHONDRIAL"/>
    <property type="match status" value="1"/>
</dbReference>
<dbReference type="GO" id="GO:0005743">
    <property type="term" value="C:mitochondrial inner membrane"/>
    <property type="evidence" value="ECO:0007669"/>
    <property type="project" value="UniProtKB-ARBA"/>
</dbReference>
<dbReference type="GO" id="GO:0006412">
    <property type="term" value="P:translation"/>
    <property type="evidence" value="ECO:0007669"/>
    <property type="project" value="InterPro"/>
</dbReference>
<gene>
    <name evidence="8" type="ORF">OFUS_LOCUS25406</name>
</gene>
<keyword evidence="4" id="KW-0496">Mitochondrion</keyword>
<evidence type="ECO:0000256" key="2">
    <source>
        <dbReference type="ARBA" id="ARBA00007116"/>
    </source>
</evidence>
<organism evidence="8 9">
    <name type="scientific">Owenia fusiformis</name>
    <name type="common">Polychaete worm</name>
    <dbReference type="NCBI Taxonomy" id="6347"/>
    <lineage>
        <taxon>Eukaryota</taxon>
        <taxon>Metazoa</taxon>
        <taxon>Spiralia</taxon>
        <taxon>Lophotrochozoa</taxon>
        <taxon>Annelida</taxon>
        <taxon>Polychaeta</taxon>
        <taxon>Sedentaria</taxon>
        <taxon>Canalipalpata</taxon>
        <taxon>Sabellida</taxon>
        <taxon>Oweniida</taxon>
        <taxon>Oweniidae</taxon>
        <taxon>Owenia</taxon>
    </lineage>
</organism>
<name>A0A8J1TKF6_OWEFU</name>
<dbReference type="SUPFAM" id="SSF53137">
    <property type="entry name" value="Translational machinery components"/>
    <property type="match status" value="1"/>
</dbReference>
<dbReference type="Gene3D" id="3.30.420.80">
    <property type="entry name" value="Ribosomal protein S11"/>
    <property type="match status" value="1"/>
</dbReference>
<dbReference type="PANTHER" id="PTHR12899:SF3">
    <property type="entry name" value="LARGE RIBOSOMAL SUBUNIT PROTEIN UL18M"/>
    <property type="match status" value="1"/>
</dbReference>
<keyword evidence="3" id="KW-0689">Ribosomal protein</keyword>
<dbReference type="GO" id="GO:0005840">
    <property type="term" value="C:ribosome"/>
    <property type="evidence" value="ECO:0007669"/>
    <property type="project" value="UniProtKB-KW"/>
</dbReference>
<dbReference type="EMBL" id="CAIIXF020000012">
    <property type="protein sequence ID" value="CAH1801635.1"/>
    <property type="molecule type" value="Genomic_DNA"/>
</dbReference>
<evidence type="ECO:0000256" key="7">
    <source>
        <dbReference type="ARBA" id="ARBA00082661"/>
    </source>
</evidence>
<dbReference type="CDD" id="cd00432">
    <property type="entry name" value="Ribosomal_L18_L5e"/>
    <property type="match status" value="1"/>
</dbReference>
<protein>
    <recommendedName>
        <fullName evidence="6">Large ribosomal subunit protein uL18m</fullName>
    </recommendedName>
    <alternativeName>
        <fullName evidence="7">39S ribosomal protein L18, mitochondrial</fullName>
    </alternativeName>
</protein>
<evidence type="ECO:0000256" key="6">
    <source>
        <dbReference type="ARBA" id="ARBA00069051"/>
    </source>
</evidence>
<evidence type="ECO:0000313" key="8">
    <source>
        <dbReference type="EMBL" id="CAH1801635.1"/>
    </source>
</evidence>
<sequence length="226" mass="25869">MARNPSHISRLLTTVLTKSNITNRRVLCRGIHLTTTQLKDGSSNEQITINPNYENRNPRNLELMGYARKSKGWRFQYPDREYYHRLVYERTKNYITASVEHCTNGIVISASTKEHAIRKHLYSAIDASAAENVGHVLAERCKRCGVDSMVPHIHPDKLSGERVQSFLTALQEGGVTLSETPTYEKPYESGIDYDRPSDKEPRWKVLEKQAKDGQELRNELLKNKAT</sequence>
<comment type="similarity">
    <text evidence="2">Belongs to the universal ribosomal protein uL18 family.</text>
</comment>
<dbReference type="Proteomes" id="UP000749559">
    <property type="component" value="Unassembled WGS sequence"/>
</dbReference>
<evidence type="ECO:0000256" key="5">
    <source>
        <dbReference type="ARBA" id="ARBA00023274"/>
    </source>
</evidence>
<dbReference type="GO" id="GO:1990904">
    <property type="term" value="C:ribonucleoprotein complex"/>
    <property type="evidence" value="ECO:0007669"/>
    <property type="project" value="UniProtKB-KW"/>
</dbReference>
<reference evidence="8" key="1">
    <citation type="submission" date="2022-03" db="EMBL/GenBank/DDBJ databases">
        <authorList>
            <person name="Martin C."/>
        </authorList>
    </citation>
    <scope>NUCLEOTIDE SEQUENCE</scope>
</reference>
<dbReference type="OrthoDB" id="201635at2759"/>
<dbReference type="AlphaFoldDB" id="A0A8J1TKF6"/>
<dbReference type="InterPro" id="IPR057268">
    <property type="entry name" value="Ribosomal_L18"/>
</dbReference>